<evidence type="ECO:0000313" key="2">
    <source>
        <dbReference type="EMBL" id="PAN13223.1"/>
    </source>
</evidence>
<gene>
    <name evidence="2" type="ORF">PAHAL_2G321400</name>
</gene>
<dbReference type="Gramene" id="PAN13223">
    <property type="protein sequence ID" value="PAN13223"/>
    <property type="gene ID" value="PAHAL_2G321400"/>
</dbReference>
<name>A0A2S3H169_9POAL</name>
<dbReference type="AlphaFoldDB" id="A0A2S3H169"/>
<proteinExistence type="predicted"/>
<dbReference type="GO" id="GO:0003830">
    <property type="term" value="F:beta-1,4-mannosylglycoprotein 4-beta-N-acetylglucosaminyltransferase activity"/>
    <property type="evidence" value="ECO:0007669"/>
    <property type="project" value="InterPro"/>
</dbReference>
<dbReference type="InterPro" id="IPR006813">
    <property type="entry name" value="Glyco_trans_17"/>
</dbReference>
<sequence>MWPFGLALQLLLHDIKEFLFKMKAYNHADWVKVRQKSFLQNPEDHMQWAIGQAMFQMLPEDHTSGTSSRRWGAIPKRPA</sequence>
<dbReference type="EMBL" id="CM008047">
    <property type="protein sequence ID" value="PAN13223.1"/>
    <property type="molecule type" value="Genomic_DNA"/>
</dbReference>
<accession>A0A2S3H169</accession>
<organism evidence="2">
    <name type="scientific">Panicum hallii</name>
    <dbReference type="NCBI Taxonomy" id="206008"/>
    <lineage>
        <taxon>Eukaryota</taxon>
        <taxon>Viridiplantae</taxon>
        <taxon>Streptophyta</taxon>
        <taxon>Embryophyta</taxon>
        <taxon>Tracheophyta</taxon>
        <taxon>Spermatophyta</taxon>
        <taxon>Magnoliopsida</taxon>
        <taxon>Liliopsida</taxon>
        <taxon>Poales</taxon>
        <taxon>Poaceae</taxon>
        <taxon>PACMAD clade</taxon>
        <taxon>Panicoideae</taxon>
        <taxon>Panicodae</taxon>
        <taxon>Paniceae</taxon>
        <taxon>Panicinae</taxon>
        <taxon>Panicum</taxon>
        <taxon>Panicum sect. Panicum</taxon>
    </lineage>
</organism>
<dbReference type="GO" id="GO:0016020">
    <property type="term" value="C:membrane"/>
    <property type="evidence" value="ECO:0007669"/>
    <property type="project" value="InterPro"/>
</dbReference>
<reference evidence="2" key="1">
    <citation type="submission" date="2018-04" db="EMBL/GenBank/DDBJ databases">
        <title>WGS assembly of Panicum hallii.</title>
        <authorList>
            <person name="Lovell J."/>
            <person name="Jenkins J."/>
            <person name="Lowry D."/>
            <person name="Mamidi S."/>
            <person name="Sreedasyam A."/>
            <person name="Weng X."/>
            <person name="Barry K."/>
            <person name="Bonette J."/>
            <person name="Campitelli B."/>
            <person name="Daum C."/>
            <person name="Gordon S."/>
            <person name="Gould B."/>
            <person name="Lipzen A."/>
            <person name="Macqueen A."/>
            <person name="Palacio-Mejia J."/>
            <person name="Plott C."/>
            <person name="Shakirov E."/>
            <person name="Shu S."/>
            <person name="Yoshinaga Y."/>
            <person name="Zane M."/>
            <person name="Rokhsar D."/>
            <person name="Grimwood J."/>
            <person name="Schmutz J."/>
            <person name="Juenger T."/>
        </authorList>
    </citation>
    <scope>NUCLEOTIDE SEQUENCE [LARGE SCALE GENOMIC DNA]</scope>
    <source>
        <strain evidence="2">FIL2</strain>
    </source>
</reference>
<dbReference type="Proteomes" id="UP000243499">
    <property type="component" value="Chromosome 2"/>
</dbReference>
<dbReference type="Pfam" id="PF04724">
    <property type="entry name" value="Glyco_transf_17"/>
    <property type="match status" value="1"/>
</dbReference>
<evidence type="ECO:0000256" key="1">
    <source>
        <dbReference type="SAM" id="MobiDB-lite"/>
    </source>
</evidence>
<feature type="region of interest" description="Disordered" evidence="1">
    <location>
        <begin position="60"/>
        <end position="79"/>
    </location>
</feature>
<protein>
    <submittedName>
        <fullName evidence="2">Uncharacterized protein</fullName>
    </submittedName>
</protein>